<protein>
    <submittedName>
        <fullName evidence="4">Serine phosphatase RsbU (Regulator of sigma subunit)</fullName>
    </submittedName>
</protein>
<proteinExistence type="predicted"/>
<sequence length="391" mass="43856">MASSRILIGLLDVPGEERNALAETIAKGRFAVAAAEHIDALPEDTRLIVAHARAVPASAWSTLSRRLPTVVVSDTRLDDDLLRAVDAGLVDYLVDPLRHGDVLRRLISRSLEHHRLAEAHARDRERLAELNENLETHLAMLRLDQQAGSQIQRRLLPPQPLTINGIDCEYWLAPSLYLSGDFLDFQRFDDRYSVFYFADVSGHGASSAFVTVLLKYLSNRWLNEWDGSAPETLASRWLAQLNNELLETGIGKHATLFVGVIDRECRRMHYSLGAQMPMPLLQNGDDLHVIEGEGMPVGLFPKVTYPAYDVTLLENFRLWLCSDGVLECLPGDTLDVRLAELQRRVSRCQDVAALRTSLAVNRSADDSDTERQELPDDLTIMLLSGFDHDDR</sequence>
<dbReference type="InterPro" id="IPR001932">
    <property type="entry name" value="PPM-type_phosphatase-like_dom"/>
</dbReference>
<feature type="domain" description="PPM-type phosphatase" evidence="3">
    <location>
        <begin position="163"/>
        <end position="385"/>
    </location>
</feature>
<dbReference type="Gene3D" id="3.60.40.10">
    <property type="entry name" value="PPM-type phosphatase domain"/>
    <property type="match status" value="1"/>
</dbReference>
<accession>A0A4R8FPR2</accession>
<dbReference type="RefSeq" id="WP_134018352.1">
    <property type="nucleotide sequence ID" value="NZ_SOEC01000010.1"/>
</dbReference>
<dbReference type="PANTHER" id="PTHR43156:SF2">
    <property type="entry name" value="STAGE II SPORULATION PROTEIN E"/>
    <property type="match status" value="1"/>
</dbReference>
<dbReference type="InterPro" id="IPR036457">
    <property type="entry name" value="PPM-type-like_dom_sf"/>
</dbReference>
<evidence type="ECO:0000259" key="3">
    <source>
        <dbReference type="SMART" id="SM00331"/>
    </source>
</evidence>
<gene>
    <name evidence="4" type="ORF">DFO67_110157</name>
</gene>
<keyword evidence="1" id="KW-0378">Hydrolase</keyword>
<dbReference type="SUPFAM" id="SSF52172">
    <property type="entry name" value="CheY-like"/>
    <property type="match status" value="1"/>
</dbReference>
<dbReference type="PANTHER" id="PTHR43156">
    <property type="entry name" value="STAGE II SPORULATION PROTEIN E-RELATED"/>
    <property type="match status" value="1"/>
</dbReference>
<feature type="coiled-coil region" evidence="2">
    <location>
        <begin position="113"/>
        <end position="144"/>
    </location>
</feature>
<reference evidence="4 5" key="1">
    <citation type="submission" date="2019-03" db="EMBL/GenBank/DDBJ databases">
        <title>Freshwater and sediment microbial communities from various areas in North America, analyzing microbe dynamics in response to fracking.</title>
        <authorList>
            <person name="Lamendella R."/>
        </authorList>
    </citation>
    <scope>NUCLEOTIDE SEQUENCE [LARGE SCALE GENOMIC DNA]</scope>
    <source>
        <strain evidence="4 5">6_TX</strain>
    </source>
</reference>
<organism evidence="4 5">
    <name type="scientific">Modicisalibacter xianhensis</name>
    <dbReference type="NCBI Taxonomy" id="442341"/>
    <lineage>
        <taxon>Bacteria</taxon>
        <taxon>Pseudomonadati</taxon>
        <taxon>Pseudomonadota</taxon>
        <taxon>Gammaproteobacteria</taxon>
        <taxon>Oceanospirillales</taxon>
        <taxon>Halomonadaceae</taxon>
        <taxon>Modicisalibacter</taxon>
    </lineage>
</organism>
<dbReference type="SUPFAM" id="SSF81606">
    <property type="entry name" value="PP2C-like"/>
    <property type="match status" value="1"/>
</dbReference>
<evidence type="ECO:0000256" key="1">
    <source>
        <dbReference type="ARBA" id="ARBA00022801"/>
    </source>
</evidence>
<dbReference type="InterPro" id="IPR052016">
    <property type="entry name" value="Bact_Sigma-Reg"/>
</dbReference>
<name>A0A4R8FPR2_9GAMM</name>
<evidence type="ECO:0000256" key="2">
    <source>
        <dbReference type="SAM" id="Coils"/>
    </source>
</evidence>
<evidence type="ECO:0000313" key="5">
    <source>
        <dbReference type="Proteomes" id="UP000294489"/>
    </source>
</evidence>
<dbReference type="Pfam" id="PF07228">
    <property type="entry name" value="SpoIIE"/>
    <property type="match status" value="1"/>
</dbReference>
<comment type="caution">
    <text evidence="4">The sequence shown here is derived from an EMBL/GenBank/DDBJ whole genome shotgun (WGS) entry which is preliminary data.</text>
</comment>
<dbReference type="EMBL" id="SOEC01000010">
    <property type="protein sequence ID" value="TDX28456.1"/>
    <property type="molecule type" value="Genomic_DNA"/>
</dbReference>
<dbReference type="InterPro" id="IPR011006">
    <property type="entry name" value="CheY-like_superfamily"/>
</dbReference>
<dbReference type="GO" id="GO:0016791">
    <property type="term" value="F:phosphatase activity"/>
    <property type="evidence" value="ECO:0007669"/>
    <property type="project" value="TreeGrafter"/>
</dbReference>
<evidence type="ECO:0000313" key="4">
    <source>
        <dbReference type="EMBL" id="TDX28456.1"/>
    </source>
</evidence>
<dbReference type="Proteomes" id="UP000294489">
    <property type="component" value="Unassembled WGS sequence"/>
</dbReference>
<dbReference type="AlphaFoldDB" id="A0A4R8FPR2"/>
<dbReference type="SMART" id="SM00331">
    <property type="entry name" value="PP2C_SIG"/>
    <property type="match status" value="1"/>
</dbReference>
<keyword evidence="2" id="KW-0175">Coiled coil</keyword>
<dbReference type="OrthoDB" id="6399952at2"/>